<sequence>LHSPTTAKELFNLQHAQAHNIIEYIFGVSKHRFRLMIAYPGYSPATQAKFIPTMAVLHIFLRVHCPSDHRDLLTTPGVHERPQQHPQVVPKHFDADISEAEVEEVSAQCDCISQQMWEIY</sequence>
<evidence type="ECO:0000313" key="1">
    <source>
        <dbReference type="EMBL" id="KAH7918691.1"/>
    </source>
</evidence>
<evidence type="ECO:0000313" key="2">
    <source>
        <dbReference type="Proteomes" id="UP000790709"/>
    </source>
</evidence>
<protein>
    <submittedName>
        <fullName evidence="1">Uncharacterized protein</fullName>
    </submittedName>
</protein>
<keyword evidence="2" id="KW-1185">Reference proteome</keyword>
<gene>
    <name evidence="1" type="ORF">BV22DRAFT_1024181</name>
</gene>
<organism evidence="1 2">
    <name type="scientific">Leucogyrophana mollusca</name>
    <dbReference type="NCBI Taxonomy" id="85980"/>
    <lineage>
        <taxon>Eukaryota</taxon>
        <taxon>Fungi</taxon>
        <taxon>Dikarya</taxon>
        <taxon>Basidiomycota</taxon>
        <taxon>Agaricomycotina</taxon>
        <taxon>Agaricomycetes</taxon>
        <taxon>Agaricomycetidae</taxon>
        <taxon>Boletales</taxon>
        <taxon>Boletales incertae sedis</taxon>
        <taxon>Leucogyrophana</taxon>
    </lineage>
</organism>
<accession>A0ACB8B0D0</accession>
<feature type="non-terminal residue" evidence="1">
    <location>
        <position position="1"/>
    </location>
</feature>
<dbReference type="EMBL" id="MU266748">
    <property type="protein sequence ID" value="KAH7918691.1"/>
    <property type="molecule type" value="Genomic_DNA"/>
</dbReference>
<name>A0ACB8B0D0_9AGAM</name>
<dbReference type="Proteomes" id="UP000790709">
    <property type="component" value="Unassembled WGS sequence"/>
</dbReference>
<reference evidence="1" key="1">
    <citation type="journal article" date="2021" name="New Phytol.">
        <title>Evolutionary innovations through gain and loss of genes in the ectomycorrhizal Boletales.</title>
        <authorList>
            <person name="Wu G."/>
            <person name="Miyauchi S."/>
            <person name="Morin E."/>
            <person name="Kuo A."/>
            <person name="Drula E."/>
            <person name="Varga T."/>
            <person name="Kohler A."/>
            <person name="Feng B."/>
            <person name="Cao Y."/>
            <person name="Lipzen A."/>
            <person name="Daum C."/>
            <person name="Hundley H."/>
            <person name="Pangilinan J."/>
            <person name="Johnson J."/>
            <person name="Barry K."/>
            <person name="LaButti K."/>
            <person name="Ng V."/>
            <person name="Ahrendt S."/>
            <person name="Min B."/>
            <person name="Choi I.G."/>
            <person name="Park H."/>
            <person name="Plett J.M."/>
            <person name="Magnuson J."/>
            <person name="Spatafora J.W."/>
            <person name="Nagy L.G."/>
            <person name="Henrissat B."/>
            <person name="Grigoriev I.V."/>
            <person name="Yang Z.L."/>
            <person name="Xu J."/>
            <person name="Martin F.M."/>
        </authorList>
    </citation>
    <scope>NUCLEOTIDE SEQUENCE</scope>
    <source>
        <strain evidence="1">KUC20120723A-06</strain>
    </source>
</reference>
<proteinExistence type="predicted"/>
<comment type="caution">
    <text evidence="1">The sequence shown here is derived from an EMBL/GenBank/DDBJ whole genome shotgun (WGS) entry which is preliminary data.</text>
</comment>